<dbReference type="Pfam" id="PF00067">
    <property type="entry name" value="p450"/>
    <property type="match status" value="1"/>
</dbReference>
<keyword evidence="2" id="KW-0479">Metal-binding</keyword>
<keyword evidence="5" id="KW-0503">Monooxygenase</keyword>
<keyword evidence="6" id="KW-0472">Membrane</keyword>
<keyword evidence="6" id="KW-1133">Transmembrane helix</keyword>
<protein>
    <recommendedName>
        <fullName evidence="9">Cytochrome p450 protein</fullName>
    </recommendedName>
</protein>
<keyword evidence="6" id="KW-0812">Transmembrane</keyword>
<accession>A0A8H4ILH4</accession>
<dbReference type="SUPFAM" id="SSF48264">
    <property type="entry name" value="Cytochrome P450"/>
    <property type="match status" value="1"/>
</dbReference>
<evidence type="ECO:0000256" key="6">
    <source>
        <dbReference type="SAM" id="Phobius"/>
    </source>
</evidence>
<evidence type="ECO:0000256" key="4">
    <source>
        <dbReference type="ARBA" id="ARBA00023004"/>
    </source>
</evidence>
<dbReference type="PANTHER" id="PTHR46300">
    <property type="entry name" value="P450, PUTATIVE (EUROFUNG)-RELATED-RELATED"/>
    <property type="match status" value="1"/>
</dbReference>
<organism evidence="7 8">
    <name type="scientific">Botryosphaeria dothidea</name>
    <dbReference type="NCBI Taxonomy" id="55169"/>
    <lineage>
        <taxon>Eukaryota</taxon>
        <taxon>Fungi</taxon>
        <taxon>Dikarya</taxon>
        <taxon>Ascomycota</taxon>
        <taxon>Pezizomycotina</taxon>
        <taxon>Dothideomycetes</taxon>
        <taxon>Dothideomycetes incertae sedis</taxon>
        <taxon>Botryosphaeriales</taxon>
        <taxon>Botryosphaeriaceae</taxon>
        <taxon>Botryosphaeria</taxon>
    </lineage>
</organism>
<sequence>MSFGAGYFAALVILATIFLATIYRLLKLGQGDPGMPTGPPTKPMVGNEHLIPRNNAHLIVTEWAKEYGSIYTLKRFTNTTFVISDPTMIKELLDRRSSLYSHRPASFEWRKIRKMIHQYFMEPICEKQHVRLQNAEAIQLMHDFLVSPQDHMEHPKRYSNGITNSLVFGIRTKTHRSDYMVRLFSLMNEWSEILEIGATPPVDSFPLLKLVPERFLGNWKTRATRVG</sequence>
<evidence type="ECO:0000256" key="5">
    <source>
        <dbReference type="ARBA" id="ARBA00023033"/>
    </source>
</evidence>
<evidence type="ECO:0000256" key="1">
    <source>
        <dbReference type="ARBA" id="ARBA00010617"/>
    </source>
</evidence>
<dbReference type="OrthoDB" id="1103324at2759"/>
<evidence type="ECO:0008006" key="9">
    <source>
        <dbReference type="Google" id="ProtNLM"/>
    </source>
</evidence>
<gene>
    <name evidence="7" type="ORF">GTA08_BOTSDO14230</name>
</gene>
<feature type="transmembrane region" description="Helical" evidence="6">
    <location>
        <begin position="6"/>
        <end position="26"/>
    </location>
</feature>
<evidence type="ECO:0000256" key="2">
    <source>
        <dbReference type="ARBA" id="ARBA00022723"/>
    </source>
</evidence>
<reference evidence="7" key="1">
    <citation type="submission" date="2020-04" db="EMBL/GenBank/DDBJ databases">
        <title>Genome Assembly and Annotation of Botryosphaeria dothidea sdau 11-99, a Latent Pathogen of Apple Fruit Ring Rot in China.</title>
        <authorList>
            <person name="Yu C."/>
            <person name="Diao Y."/>
            <person name="Lu Q."/>
            <person name="Zhao J."/>
            <person name="Cui S."/>
            <person name="Peng C."/>
            <person name="He B."/>
            <person name="Liu H."/>
        </authorList>
    </citation>
    <scope>NUCLEOTIDE SEQUENCE [LARGE SCALE GENOMIC DNA]</scope>
    <source>
        <strain evidence="7">Sdau11-99</strain>
    </source>
</reference>
<dbReference type="AlphaFoldDB" id="A0A8H4ILH4"/>
<proteinExistence type="inferred from homology"/>
<evidence type="ECO:0000256" key="3">
    <source>
        <dbReference type="ARBA" id="ARBA00023002"/>
    </source>
</evidence>
<keyword evidence="4" id="KW-0408">Iron</keyword>
<dbReference type="InterPro" id="IPR036396">
    <property type="entry name" value="Cyt_P450_sf"/>
</dbReference>
<dbReference type="Proteomes" id="UP000572817">
    <property type="component" value="Unassembled WGS sequence"/>
</dbReference>
<name>A0A8H4ILH4_9PEZI</name>
<dbReference type="Gene3D" id="1.10.630.10">
    <property type="entry name" value="Cytochrome P450"/>
    <property type="match status" value="1"/>
</dbReference>
<dbReference type="EMBL" id="WWBZ02000053">
    <property type="protein sequence ID" value="KAF4303650.1"/>
    <property type="molecule type" value="Genomic_DNA"/>
</dbReference>
<comment type="similarity">
    <text evidence="1">Belongs to the cytochrome P450 family.</text>
</comment>
<dbReference type="GO" id="GO:0016705">
    <property type="term" value="F:oxidoreductase activity, acting on paired donors, with incorporation or reduction of molecular oxygen"/>
    <property type="evidence" value="ECO:0007669"/>
    <property type="project" value="InterPro"/>
</dbReference>
<evidence type="ECO:0000313" key="7">
    <source>
        <dbReference type="EMBL" id="KAF4303650.1"/>
    </source>
</evidence>
<dbReference type="InterPro" id="IPR050364">
    <property type="entry name" value="Cytochrome_P450_fung"/>
</dbReference>
<dbReference type="GO" id="GO:0020037">
    <property type="term" value="F:heme binding"/>
    <property type="evidence" value="ECO:0007669"/>
    <property type="project" value="InterPro"/>
</dbReference>
<keyword evidence="8" id="KW-1185">Reference proteome</keyword>
<dbReference type="GO" id="GO:0004497">
    <property type="term" value="F:monooxygenase activity"/>
    <property type="evidence" value="ECO:0007669"/>
    <property type="project" value="UniProtKB-KW"/>
</dbReference>
<dbReference type="GO" id="GO:0005506">
    <property type="term" value="F:iron ion binding"/>
    <property type="evidence" value="ECO:0007669"/>
    <property type="project" value="InterPro"/>
</dbReference>
<keyword evidence="3" id="KW-0560">Oxidoreductase</keyword>
<dbReference type="PANTHER" id="PTHR46300:SF2">
    <property type="entry name" value="CYTOCHROME P450 MONOOXYGENASE ALNH-RELATED"/>
    <property type="match status" value="1"/>
</dbReference>
<dbReference type="InterPro" id="IPR001128">
    <property type="entry name" value="Cyt_P450"/>
</dbReference>
<comment type="caution">
    <text evidence="7">The sequence shown here is derived from an EMBL/GenBank/DDBJ whole genome shotgun (WGS) entry which is preliminary data.</text>
</comment>
<evidence type="ECO:0000313" key="8">
    <source>
        <dbReference type="Proteomes" id="UP000572817"/>
    </source>
</evidence>